<dbReference type="SUPFAM" id="SSF46785">
    <property type="entry name" value="Winged helix' DNA-binding domain"/>
    <property type="match status" value="1"/>
</dbReference>
<evidence type="ECO:0000256" key="7">
    <source>
        <dbReference type="ARBA" id="ARBA00023204"/>
    </source>
</evidence>
<gene>
    <name evidence="11" type="ORF">COLO4_37720</name>
</gene>
<dbReference type="CDD" id="cd04478">
    <property type="entry name" value="RPA2_DBD_D"/>
    <property type="match status" value="1"/>
</dbReference>
<dbReference type="Gene3D" id="2.40.50.140">
    <property type="entry name" value="Nucleic acid-binding proteins"/>
    <property type="match status" value="1"/>
</dbReference>
<dbReference type="EMBL" id="AWUE01024206">
    <property type="protein sequence ID" value="OMO51351.1"/>
    <property type="molecule type" value="Genomic_DNA"/>
</dbReference>
<dbReference type="GO" id="GO:0006289">
    <property type="term" value="P:nucleotide-excision repair"/>
    <property type="evidence" value="ECO:0007669"/>
    <property type="project" value="TreeGrafter"/>
</dbReference>
<dbReference type="SUPFAM" id="SSF50249">
    <property type="entry name" value="Nucleic acid-binding proteins"/>
    <property type="match status" value="1"/>
</dbReference>
<proteinExistence type="inferred from homology"/>
<dbReference type="Proteomes" id="UP000187203">
    <property type="component" value="Unassembled WGS sequence"/>
</dbReference>
<evidence type="ECO:0000256" key="3">
    <source>
        <dbReference type="ARBA" id="ARBA00022705"/>
    </source>
</evidence>
<protein>
    <submittedName>
        <fullName evidence="11">Nucleic acid binding, tRNA/helicase-type</fullName>
    </submittedName>
</protein>
<dbReference type="GO" id="GO:0003697">
    <property type="term" value="F:single-stranded DNA binding"/>
    <property type="evidence" value="ECO:0007669"/>
    <property type="project" value="TreeGrafter"/>
</dbReference>
<keyword evidence="7" id="KW-0234">DNA repair</keyword>
<evidence type="ECO:0000256" key="1">
    <source>
        <dbReference type="ARBA" id="ARBA00004123"/>
    </source>
</evidence>
<dbReference type="STRING" id="93759.A0A1R3FZT6"/>
<comment type="caution">
    <text evidence="11">The sequence shown here is derived from an EMBL/GenBank/DDBJ whole genome shotgun (WGS) entry which is preliminary data.</text>
</comment>
<dbReference type="InterPro" id="IPR040260">
    <property type="entry name" value="RFA2-like"/>
</dbReference>
<name>A0A1R3FZT6_9ROSI</name>
<organism evidence="11 12">
    <name type="scientific">Corchorus olitorius</name>
    <dbReference type="NCBI Taxonomy" id="93759"/>
    <lineage>
        <taxon>Eukaryota</taxon>
        <taxon>Viridiplantae</taxon>
        <taxon>Streptophyta</taxon>
        <taxon>Embryophyta</taxon>
        <taxon>Tracheophyta</taxon>
        <taxon>Spermatophyta</taxon>
        <taxon>Magnoliopsida</taxon>
        <taxon>eudicotyledons</taxon>
        <taxon>Gunneridae</taxon>
        <taxon>Pentapetalae</taxon>
        <taxon>rosids</taxon>
        <taxon>malvids</taxon>
        <taxon>Malvales</taxon>
        <taxon>Malvaceae</taxon>
        <taxon>Grewioideae</taxon>
        <taxon>Apeibeae</taxon>
        <taxon>Corchorus</taxon>
    </lineage>
</organism>
<dbReference type="Pfam" id="PF08784">
    <property type="entry name" value="RPA_C"/>
    <property type="match status" value="1"/>
</dbReference>
<dbReference type="PANTHER" id="PTHR13989">
    <property type="entry name" value="REPLICATION PROTEIN A-RELATED"/>
    <property type="match status" value="1"/>
</dbReference>
<comment type="similarity">
    <text evidence="2">Belongs to the replication factor A protein 2 family.</text>
</comment>
<dbReference type="PANTHER" id="PTHR13989:SF16">
    <property type="entry name" value="REPLICATION PROTEIN A2"/>
    <property type="match status" value="1"/>
</dbReference>
<feature type="compositionally biased region" description="Polar residues" evidence="9">
    <location>
        <begin position="68"/>
        <end position="85"/>
    </location>
</feature>
<accession>A0A1R3FZT6</accession>
<keyword evidence="5" id="KW-0238">DNA-binding</keyword>
<evidence type="ECO:0000259" key="10">
    <source>
        <dbReference type="Pfam" id="PF08784"/>
    </source>
</evidence>
<evidence type="ECO:0000256" key="9">
    <source>
        <dbReference type="SAM" id="MobiDB-lite"/>
    </source>
</evidence>
<sequence length="329" mass="36126">MSIDFLKSKIASCTIVNIPRGQNSEADVLAKSIAATSLQLCSIDGQHLISLANEFDGNAAFSGGGFMPSQSTQTAPDRPFSSSKNSDARCLIPLTVKQLKDLSRGGESGICIDGVDVNNIVLVGMVTKIDNAVSDCTFRVDDGTGWVECTKWIHEQIDSAEVDKISVGMYARVYGQLKSIQSRRTLHTFCIRPLTDFNEIASHFTECIYVHLYNTKLRATQPQATSFTGGTQPQVTNSFGSSPMKGYQANLSNQFSGQYNTAEEQMLNSMVLNYLRRKPCVESETGVASYVVARDLNISLDKIRKVLEFLSSEGLVYTTTEDHYKFTDA</sequence>
<dbReference type="InterPro" id="IPR036388">
    <property type="entry name" value="WH-like_DNA-bd_sf"/>
</dbReference>
<evidence type="ECO:0000256" key="4">
    <source>
        <dbReference type="ARBA" id="ARBA00022763"/>
    </source>
</evidence>
<evidence type="ECO:0000313" key="11">
    <source>
        <dbReference type="EMBL" id="OMO51351.1"/>
    </source>
</evidence>
<dbReference type="GO" id="GO:0035861">
    <property type="term" value="C:site of double-strand break"/>
    <property type="evidence" value="ECO:0007669"/>
    <property type="project" value="TreeGrafter"/>
</dbReference>
<dbReference type="InterPro" id="IPR036390">
    <property type="entry name" value="WH_DNA-bd_sf"/>
</dbReference>
<evidence type="ECO:0000256" key="6">
    <source>
        <dbReference type="ARBA" id="ARBA00023172"/>
    </source>
</evidence>
<evidence type="ECO:0000256" key="2">
    <source>
        <dbReference type="ARBA" id="ARBA00007815"/>
    </source>
</evidence>
<feature type="domain" description="Replication protein A C-terminal" evidence="10">
    <location>
        <begin position="211"/>
        <end position="322"/>
    </location>
</feature>
<dbReference type="GO" id="GO:0005662">
    <property type="term" value="C:DNA replication factor A complex"/>
    <property type="evidence" value="ECO:0007669"/>
    <property type="project" value="TreeGrafter"/>
</dbReference>
<comment type="subcellular location">
    <subcellularLocation>
        <location evidence="1">Nucleus</location>
    </subcellularLocation>
</comment>
<dbReference type="Gene3D" id="1.10.10.10">
    <property type="entry name" value="Winged helix-like DNA-binding domain superfamily/Winged helix DNA-binding domain"/>
    <property type="match status" value="1"/>
</dbReference>
<feature type="region of interest" description="Disordered" evidence="9">
    <location>
        <begin position="66"/>
        <end position="85"/>
    </location>
</feature>
<evidence type="ECO:0000313" key="12">
    <source>
        <dbReference type="Proteomes" id="UP000187203"/>
    </source>
</evidence>
<dbReference type="GO" id="GO:0000781">
    <property type="term" value="C:chromosome, telomeric region"/>
    <property type="evidence" value="ECO:0007669"/>
    <property type="project" value="TreeGrafter"/>
</dbReference>
<keyword evidence="8" id="KW-0539">Nucleus</keyword>
<evidence type="ECO:0000256" key="5">
    <source>
        <dbReference type="ARBA" id="ARBA00023125"/>
    </source>
</evidence>
<dbReference type="GO" id="GO:0006260">
    <property type="term" value="P:DNA replication"/>
    <property type="evidence" value="ECO:0007669"/>
    <property type="project" value="UniProtKB-KW"/>
</dbReference>
<keyword evidence="4" id="KW-0227">DNA damage</keyword>
<dbReference type="OrthoDB" id="25571at2759"/>
<dbReference type="AlphaFoldDB" id="A0A1R3FZT6"/>
<dbReference type="GO" id="GO:0000724">
    <property type="term" value="P:double-strand break repair via homologous recombination"/>
    <property type="evidence" value="ECO:0007669"/>
    <property type="project" value="TreeGrafter"/>
</dbReference>
<keyword evidence="3" id="KW-0235">DNA replication</keyword>
<dbReference type="InterPro" id="IPR014892">
    <property type="entry name" value="RPA_C"/>
</dbReference>
<keyword evidence="12" id="KW-1185">Reference proteome</keyword>
<reference evidence="12" key="1">
    <citation type="submission" date="2013-09" db="EMBL/GenBank/DDBJ databases">
        <title>Corchorus olitorius genome sequencing.</title>
        <authorList>
            <person name="Alam M."/>
            <person name="Haque M.S."/>
            <person name="Islam M.S."/>
            <person name="Emdad E.M."/>
            <person name="Islam M.M."/>
            <person name="Ahmed B."/>
            <person name="Halim A."/>
            <person name="Hossen Q.M.M."/>
            <person name="Hossain M.Z."/>
            <person name="Ahmed R."/>
            <person name="Khan M.M."/>
            <person name="Islam R."/>
            <person name="Rashid M.M."/>
            <person name="Khan S.A."/>
            <person name="Rahman M.S."/>
            <person name="Alam M."/>
            <person name="Yahiya A.S."/>
            <person name="Khan M.S."/>
            <person name="Azam M.S."/>
            <person name="Haque T."/>
            <person name="Lashkar M.Z.H."/>
            <person name="Akhand A.I."/>
            <person name="Morshed G."/>
            <person name="Roy S."/>
            <person name="Uddin K.S."/>
            <person name="Rabeya T."/>
            <person name="Hossain A.S."/>
            <person name="Chowdhury A."/>
            <person name="Snigdha A.R."/>
            <person name="Mortoza M.S."/>
            <person name="Matin S.A."/>
            <person name="Hoque S.M.E."/>
            <person name="Islam M.K."/>
            <person name="Roy D.K."/>
            <person name="Haider R."/>
            <person name="Moosa M.M."/>
            <person name="Elias S.M."/>
            <person name="Hasan A.M."/>
            <person name="Jahan S."/>
            <person name="Shafiuddin M."/>
            <person name="Mahmood N."/>
            <person name="Shommy N.S."/>
        </authorList>
    </citation>
    <scope>NUCLEOTIDE SEQUENCE [LARGE SCALE GENOMIC DNA]</scope>
    <source>
        <strain evidence="12">cv. O-4</strain>
    </source>
</reference>
<keyword evidence="6" id="KW-0233">DNA recombination</keyword>
<evidence type="ECO:0000256" key="8">
    <source>
        <dbReference type="ARBA" id="ARBA00023242"/>
    </source>
</evidence>
<dbReference type="FunFam" id="2.40.50.140:FF:000184">
    <property type="entry name" value="replication protein A 32 kDa subunit A-like"/>
    <property type="match status" value="1"/>
</dbReference>
<dbReference type="InterPro" id="IPR012340">
    <property type="entry name" value="NA-bd_OB-fold"/>
</dbReference>